<evidence type="ECO:0000313" key="1">
    <source>
        <dbReference type="EMBL" id="VBA53376.1"/>
    </source>
</evidence>
<gene>
    <name evidence="1" type="ORF">LAUMK142_04018</name>
</gene>
<dbReference type="AlphaFoldDB" id="A0A498QSA2"/>
<protein>
    <submittedName>
        <fullName evidence="1">Uncharacterized protein</fullName>
    </submittedName>
</protein>
<dbReference type="EMBL" id="UPHU01000001">
    <property type="protein sequence ID" value="VBA53376.1"/>
    <property type="molecule type" value="Genomic_DNA"/>
</dbReference>
<name>A0A498QSA2_9MYCO</name>
<proteinExistence type="predicted"/>
<evidence type="ECO:0000313" key="2">
    <source>
        <dbReference type="Proteomes" id="UP000268285"/>
    </source>
</evidence>
<accession>A0A498QSA2</accession>
<reference evidence="1 2" key="1">
    <citation type="submission" date="2018-09" db="EMBL/GenBank/DDBJ databases">
        <authorList>
            <person name="Tagini F."/>
        </authorList>
    </citation>
    <scope>NUCLEOTIDE SEQUENCE [LARGE SCALE GENOMIC DNA]</scope>
    <source>
        <strain evidence="1 2">MK142</strain>
    </source>
</reference>
<organism evidence="1 2">
    <name type="scientific">Mycobacterium pseudokansasii</name>
    <dbReference type="NCBI Taxonomy" id="2341080"/>
    <lineage>
        <taxon>Bacteria</taxon>
        <taxon>Bacillati</taxon>
        <taxon>Actinomycetota</taxon>
        <taxon>Actinomycetes</taxon>
        <taxon>Mycobacteriales</taxon>
        <taxon>Mycobacteriaceae</taxon>
        <taxon>Mycobacterium</taxon>
    </lineage>
</organism>
<keyword evidence="2" id="KW-1185">Reference proteome</keyword>
<dbReference type="Proteomes" id="UP000268285">
    <property type="component" value="Unassembled WGS sequence"/>
</dbReference>
<sequence>MLTQVVWHLIVVQDLLLTRDHGGADEVTGLGQDVLKVLGVDCQGHRLIIYEI</sequence>